<reference evidence="8" key="1">
    <citation type="submission" date="2014-12" db="EMBL/GenBank/DDBJ databases">
        <title>Genome Sequence of Valsa Canker Pathogens Uncovers a Specific Adaption of Colonization on Woody Bark.</title>
        <authorList>
            <person name="Yin Z."/>
            <person name="Liu H."/>
            <person name="Gao X."/>
            <person name="Li Z."/>
            <person name="Song N."/>
            <person name="Ke X."/>
            <person name="Dai Q."/>
            <person name="Wu Y."/>
            <person name="Sun Y."/>
            <person name="Xu J.-R."/>
            <person name="Kang Z.K."/>
            <person name="Wang L."/>
            <person name="Huang L."/>
        </authorList>
    </citation>
    <scope>NUCLEOTIDE SEQUENCE [LARGE SCALE GENOMIC DNA]</scope>
    <source>
        <strain evidence="8">03-8</strain>
    </source>
</reference>
<dbReference type="InterPro" id="IPR036259">
    <property type="entry name" value="MFS_trans_sf"/>
</dbReference>
<evidence type="ECO:0000256" key="3">
    <source>
        <dbReference type="ARBA" id="ARBA00022692"/>
    </source>
</evidence>
<evidence type="ECO:0000256" key="7">
    <source>
        <dbReference type="SAM" id="Phobius"/>
    </source>
</evidence>
<dbReference type="InterPro" id="IPR011701">
    <property type="entry name" value="MFS"/>
</dbReference>
<dbReference type="GO" id="GO:0016020">
    <property type="term" value="C:membrane"/>
    <property type="evidence" value="ECO:0007669"/>
    <property type="project" value="UniProtKB-SubCell"/>
</dbReference>
<dbReference type="EMBL" id="CM003107">
    <property type="protein sequence ID" value="KUI73399.1"/>
    <property type="molecule type" value="Genomic_DNA"/>
</dbReference>
<name>A0A194WAD3_CYTMA</name>
<dbReference type="OrthoDB" id="1935484at2759"/>
<evidence type="ECO:0000313" key="9">
    <source>
        <dbReference type="Proteomes" id="UP000078559"/>
    </source>
</evidence>
<evidence type="ECO:0000256" key="5">
    <source>
        <dbReference type="ARBA" id="ARBA00023136"/>
    </source>
</evidence>
<keyword evidence="9" id="KW-1185">Reference proteome</keyword>
<evidence type="ECO:0000313" key="8">
    <source>
        <dbReference type="EMBL" id="KUI73399.1"/>
    </source>
</evidence>
<protein>
    <recommendedName>
        <fullName evidence="10">Allantoate permease</fullName>
    </recommendedName>
</protein>
<evidence type="ECO:0000256" key="1">
    <source>
        <dbReference type="ARBA" id="ARBA00004141"/>
    </source>
</evidence>
<dbReference type="SUPFAM" id="SSF103473">
    <property type="entry name" value="MFS general substrate transporter"/>
    <property type="match status" value="1"/>
</dbReference>
<keyword evidence="5 7" id="KW-0472">Membrane</keyword>
<comment type="subcellular location">
    <subcellularLocation>
        <location evidence="1">Membrane</location>
        <topology evidence="1">Multi-pass membrane protein</topology>
    </subcellularLocation>
</comment>
<dbReference type="PANTHER" id="PTHR43791">
    <property type="entry name" value="PERMEASE-RELATED"/>
    <property type="match status" value="1"/>
</dbReference>
<evidence type="ECO:0000256" key="4">
    <source>
        <dbReference type="ARBA" id="ARBA00022989"/>
    </source>
</evidence>
<feature type="transmembrane region" description="Helical" evidence="7">
    <location>
        <begin position="362"/>
        <end position="382"/>
    </location>
</feature>
<evidence type="ECO:0000256" key="6">
    <source>
        <dbReference type="SAM" id="MobiDB-lite"/>
    </source>
</evidence>
<evidence type="ECO:0008006" key="10">
    <source>
        <dbReference type="Google" id="ProtNLM"/>
    </source>
</evidence>
<keyword evidence="4 7" id="KW-1133">Transmembrane helix</keyword>
<organism evidence="8 9">
    <name type="scientific">Cytospora mali</name>
    <name type="common">Apple Valsa canker fungus</name>
    <name type="synonym">Valsa mali</name>
    <dbReference type="NCBI Taxonomy" id="578113"/>
    <lineage>
        <taxon>Eukaryota</taxon>
        <taxon>Fungi</taxon>
        <taxon>Dikarya</taxon>
        <taxon>Ascomycota</taxon>
        <taxon>Pezizomycotina</taxon>
        <taxon>Sordariomycetes</taxon>
        <taxon>Sordariomycetidae</taxon>
        <taxon>Diaporthales</taxon>
        <taxon>Cytosporaceae</taxon>
        <taxon>Cytospora</taxon>
    </lineage>
</organism>
<feature type="region of interest" description="Disordered" evidence="6">
    <location>
        <begin position="1"/>
        <end position="55"/>
    </location>
</feature>
<feature type="transmembrane region" description="Helical" evidence="7">
    <location>
        <begin position="297"/>
        <end position="318"/>
    </location>
</feature>
<evidence type="ECO:0000256" key="2">
    <source>
        <dbReference type="ARBA" id="ARBA00022448"/>
    </source>
</evidence>
<dbReference type="Proteomes" id="UP000078559">
    <property type="component" value="Chromosome 10"/>
</dbReference>
<feature type="transmembrane region" description="Helical" evidence="7">
    <location>
        <begin position="459"/>
        <end position="479"/>
    </location>
</feature>
<feature type="transmembrane region" description="Helical" evidence="7">
    <location>
        <begin position="330"/>
        <end position="350"/>
    </location>
</feature>
<accession>A0A194WAD3</accession>
<feature type="transmembrane region" description="Helical" evidence="7">
    <location>
        <begin position="388"/>
        <end position="411"/>
    </location>
</feature>
<dbReference type="PANTHER" id="PTHR43791:SF29">
    <property type="entry name" value="MAJOR FACILITATOR SUPERFAMILY (MFS) PROFILE DOMAIN-CONTAINING PROTEIN"/>
    <property type="match status" value="1"/>
</dbReference>
<gene>
    <name evidence="8" type="ORF">VM1G_09109</name>
</gene>
<sequence>MKALRDSDAVQPSGTQSENPGNKQENFTKKEANVAYDSQQNSGSDDDDQTVYNNPFHDPEVVERWVATYEEVKYECRHVFDPTLAWSEEEEKKIIRKLDWHVCLWACIMFFALQLDRGNLSQALSDHFLTDLNMTTNDYNLGNALFLACFLIAELPSQLVSKKVGPDIWVPTQMVLWSIVASCQCVLAGRSSFLVTRCLLGALEGGFIPDLVLWLSYFYKVIEGLVTLVVGLASFFLMPASAVQTKAWYRPNGWFTDKEVAIVVNRVLRDDPSKGDMHNRQAITPARLWEALKDYDLWPIYILGLLVFIPPMPVSYYITLTLRSMGFSTFNTNLLTIPISVAHIITLLSITRLSEYLNERTFVAMIQPIWTLPCLIVLRYWPGAIHNAWGTYAVTAVLLAYPYCHAVLVAWTSKNSNNVGARGVSSAIYNMSVQAGNIISSFIYRSDDAPYYHRGNTTLIAINVLVIVCFLLTKVYYVWRNKQKDRIWSSMSEQERKAYTTSTQLQGSRRLDFRFAH</sequence>
<keyword evidence="3 7" id="KW-0812">Transmembrane</keyword>
<feature type="transmembrane region" description="Helical" evidence="7">
    <location>
        <begin position="225"/>
        <end position="243"/>
    </location>
</feature>
<dbReference type="AlphaFoldDB" id="A0A194WAD3"/>
<dbReference type="Pfam" id="PF07690">
    <property type="entry name" value="MFS_1"/>
    <property type="match status" value="1"/>
</dbReference>
<feature type="compositionally biased region" description="Polar residues" evidence="6">
    <location>
        <begin position="10"/>
        <end position="25"/>
    </location>
</feature>
<dbReference type="GO" id="GO:0022857">
    <property type="term" value="F:transmembrane transporter activity"/>
    <property type="evidence" value="ECO:0007669"/>
    <property type="project" value="InterPro"/>
</dbReference>
<dbReference type="FunFam" id="1.20.1250.20:FF:000106">
    <property type="entry name" value="MFS transporter, putative"/>
    <property type="match status" value="1"/>
</dbReference>
<keyword evidence="2" id="KW-0813">Transport</keyword>
<dbReference type="FunFam" id="1.20.1250.20:FF:000247">
    <property type="entry name" value="MFS general substrate transporter"/>
    <property type="match status" value="1"/>
</dbReference>
<proteinExistence type="predicted"/>
<dbReference type="Gene3D" id="1.20.1250.20">
    <property type="entry name" value="MFS general substrate transporter like domains"/>
    <property type="match status" value="2"/>
</dbReference>